<evidence type="ECO:0000313" key="3">
    <source>
        <dbReference type="EMBL" id="TBT84246.1"/>
    </source>
</evidence>
<sequence length="133" mass="14301">MTEFLDLLGALLVFAGSIFCLAAAVGIVRFPDVLTRLHAATKPQVFGLLLILSGVALTLRTWHVVVLAVFTVGLQILTAPVSGHMMARTAYRTDQWDDQHASIDELADDLEAAGFRNTTDDDGGLVAGRDHLV</sequence>
<evidence type="ECO:0000313" key="4">
    <source>
        <dbReference type="Proteomes" id="UP000292373"/>
    </source>
</evidence>
<keyword evidence="2" id="KW-0472">Membrane</keyword>
<feature type="transmembrane region" description="Helical" evidence="2">
    <location>
        <begin position="7"/>
        <end position="28"/>
    </location>
</feature>
<dbReference type="NCBIfam" id="NF009314">
    <property type="entry name" value="PRK12674.1-2"/>
    <property type="match status" value="1"/>
</dbReference>
<dbReference type="InterPro" id="IPR005133">
    <property type="entry name" value="PhaG_MnhG_YufB"/>
</dbReference>
<feature type="transmembrane region" description="Helical" evidence="2">
    <location>
        <begin position="48"/>
        <end position="77"/>
    </location>
</feature>
<dbReference type="NCBIfam" id="TIGR01300">
    <property type="entry name" value="CPA3_mnhG_phaG"/>
    <property type="match status" value="1"/>
</dbReference>
<dbReference type="Pfam" id="PF03334">
    <property type="entry name" value="PhaG_MnhG_YufB"/>
    <property type="match status" value="1"/>
</dbReference>
<evidence type="ECO:0000256" key="1">
    <source>
        <dbReference type="ARBA" id="ARBA00008404"/>
    </source>
</evidence>
<dbReference type="Proteomes" id="UP000292373">
    <property type="component" value="Unassembled WGS sequence"/>
</dbReference>
<protein>
    <submittedName>
        <fullName evidence="3">Monovalent cation/H(+) antiporter subunit G</fullName>
    </submittedName>
</protein>
<keyword evidence="2" id="KW-0812">Transmembrane</keyword>
<dbReference type="PANTHER" id="PTHR34703:SF1">
    <property type="entry name" value="ANTIPORTER SUBUNIT MNHG2-RELATED"/>
    <property type="match status" value="1"/>
</dbReference>
<name>A0A4Q9KCW1_9ACTN</name>
<evidence type="ECO:0000256" key="2">
    <source>
        <dbReference type="SAM" id="Phobius"/>
    </source>
</evidence>
<dbReference type="EMBL" id="SDMQ01000008">
    <property type="protein sequence ID" value="TBT84246.1"/>
    <property type="molecule type" value="Genomic_DNA"/>
</dbReference>
<dbReference type="GO" id="GO:0015385">
    <property type="term" value="F:sodium:proton antiporter activity"/>
    <property type="evidence" value="ECO:0007669"/>
    <property type="project" value="TreeGrafter"/>
</dbReference>
<gene>
    <name evidence="3" type="ORF">ET989_08815</name>
</gene>
<dbReference type="PANTHER" id="PTHR34703">
    <property type="entry name" value="ANTIPORTER SUBUNIT MNHG2-RELATED"/>
    <property type="match status" value="1"/>
</dbReference>
<keyword evidence="2" id="KW-1133">Transmembrane helix</keyword>
<reference evidence="3 4" key="1">
    <citation type="submission" date="2019-01" db="EMBL/GenBank/DDBJ databases">
        <title>Lactibacter flavus gen. nov., sp. nov., a novel bacterium of the family Propionibacteriaceae isolated from raw milk and dairy products.</title>
        <authorList>
            <person name="Huptas C."/>
            <person name="Wenning M."/>
            <person name="Breitenwieser F."/>
            <person name="Doll E."/>
            <person name="Von Neubeck M."/>
            <person name="Busse H.-J."/>
            <person name="Scherer S."/>
        </authorList>
    </citation>
    <scope>NUCLEOTIDE SEQUENCE [LARGE SCALE GENOMIC DNA]</scope>
    <source>
        <strain evidence="3 4">KCTC 33808</strain>
    </source>
</reference>
<dbReference type="RefSeq" id="WP_131168175.1">
    <property type="nucleotide sequence ID" value="NZ_SDMQ01000008.1"/>
</dbReference>
<comment type="caution">
    <text evidence="3">The sequence shown here is derived from an EMBL/GenBank/DDBJ whole genome shotgun (WGS) entry which is preliminary data.</text>
</comment>
<comment type="similarity">
    <text evidence="1">Belongs to the CPA3 antiporters (TC 2.A.63) subunit G family.</text>
</comment>
<accession>A0A4Q9KCW1</accession>
<dbReference type="AlphaFoldDB" id="A0A4Q9KCW1"/>
<proteinExistence type="inferred from homology"/>
<organism evidence="3 4">
    <name type="scientific">Propioniciclava sinopodophylli</name>
    <dbReference type="NCBI Taxonomy" id="1837344"/>
    <lineage>
        <taxon>Bacteria</taxon>
        <taxon>Bacillati</taxon>
        <taxon>Actinomycetota</taxon>
        <taxon>Actinomycetes</taxon>
        <taxon>Propionibacteriales</taxon>
        <taxon>Propionibacteriaceae</taxon>
        <taxon>Propioniciclava</taxon>
    </lineage>
</organism>
<dbReference type="OrthoDB" id="3214257at2"/>
<keyword evidence="4" id="KW-1185">Reference proteome</keyword>